<dbReference type="Proteomes" id="UP000192708">
    <property type="component" value="Unassembled WGS sequence"/>
</dbReference>
<dbReference type="GO" id="GO:0016491">
    <property type="term" value="F:oxidoreductase activity"/>
    <property type="evidence" value="ECO:0007669"/>
    <property type="project" value="InterPro"/>
</dbReference>
<dbReference type="SUPFAM" id="SSF54665">
    <property type="entry name" value="CO dehydrogenase molybdoprotein N-domain-like"/>
    <property type="match status" value="1"/>
</dbReference>
<organism evidence="2 3">
    <name type="scientific">Polynucleobacter kasalickyi</name>
    <dbReference type="NCBI Taxonomy" id="1938817"/>
    <lineage>
        <taxon>Bacteria</taxon>
        <taxon>Pseudomonadati</taxon>
        <taxon>Pseudomonadota</taxon>
        <taxon>Betaproteobacteria</taxon>
        <taxon>Burkholderiales</taxon>
        <taxon>Burkholderiaceae</taxon>
        <taxon>Polynucleobacter</taxon>
    </lineage>
</organism>
<dbReference type="RefSeq" id="WP_084283254.1">
    <property type="nucleotide sequence ID" value="NZ_FWXJ01000005.1"/>
</dbReference>
<dbReference type="Gene3D" id="3.30.365.10">
    <property type="entry name" value="Aldehyde oxidase/xanthine dehydrogenase, molybdopterin binding domain"/>
    <property type="match status" value="4"/>
</dbReference>
<dbReference type="SMART" id="SM01008">
    <property type="entry name" value="Ald_Xan_dh_C"/>
    <property type="match status" value="1"/>
</dbReference>
<dbReference type="SUPFAM" id="SSF56003">
    <property type="entry name" value="Molybdenum cofactor-binding domain"/>
    <property type="match status" value="2"/>
</dbReference>
<dbReference type="STRING" id="1938817.SAMN06296008_10594"/>
<evidence type="ECO:0000313" key="3">
    <source>
        <dbReference type="Proteomes" id="UP000192708"/>
    </source>
</evidence>
<dbReference type="PIRSF" id="PIRSF036389">
    <property type="entry name" value="IOR_B"/>
    <property type="match status" value="1"/>
</dbReference>
<dbReference type="InterPro" id="IPR008274">
    <property type="entry name" value="AldOxase/xan_DH_MoCoBD1"/>
</dbReference>
<dbReference type="Gene3D" id="3.90.1170.50">
    <property type="entry name" value="Aldehyde oxidase/xanthine dehydrogenase, a/b hammerhead"/>
    <property type="match status" value="1"/>
</dbReference>
<dbReference type="InterPro" id="IPR000674">
    <property type="entry name" value="Ald_Oxase/Xan_DH_a/b"/>
</dbReference>
<keyword evidence="3" id="KW-1185">Reference proteome</keyword>
<dbReference type="EMBL" id="FWXJ01000005">
    <property type="protein sequence ID" value="SMC47254.1"/>
    <property type="molecule type" value="Genomic_DNA"/>
</dbReference>
<dbReference type="Pfam" id="PF20256">
    <property type="entry name" value="MoCoBD_2"/>
    <property type="match status" value="2"/>
</dbReference>
<protein>
    <submittedName>
        <fullName evidence="2">CO or xanthine dehydrogenase, Mo-binding subunit</fullName>
    </submittedName>
</protein>
<evidence type="ECO:0000259" key="1">
    <source>
        <dbReference type="SMART" id="SM01008"/>
    </source>
</evidence>
<dbReference type="PANTHER" id="PTHR47495:SF1">
    <property type="entry name" value="BLL3820 PROTEIN"/>
    <property type="match status" value="1"/>
</dbReference>
<dbReference type="OrthoDB" id="6073217at2"/>
<dbReference type="InterPro" id="IPR036856">
    <property type="entry name" value="Ald_Oxase/Xan_DH_a/b_sf"/>
</dbReference>
<dbReference type="AlphaFoldDB" id="A0A1W1ZFR4"/>
<evidence type="ECO:0000313" key="2">
    <source>
        <dbReference type="EMBL" id="SMC47254.1"/>
    </source>
</evidence>
<dbReference type="InterPro" id="IPR012368">
    <property type="entry name" value="OxRdtase_Mopterin-bd_su_IorB"/>
</dbReference>
<dbReference type="Pfam" id="PF02738">
    <property type="entry name" value="MoCoBD_1"/>
    <property type="match status" value="1"/>
</dbReference>
<feature type="domain" description="Aldehyde oxidase/xanthine dehydrogenase a/b hammerhead" evidence="1">
    <location>
        <begin position="183"/>
        <end position="260"/>
    </location>
</feature>
<dbReference type="InterPro" id="IPR046867">
    <property type="entry name" value="AldOxase/xan_DH_MoCoBD2"/>
</dbReference>
<gene>
    <name evidence="2" type="ORF">SAMN06296008_10594</name>
</gene>
<sequence length="710" mass="77123">MSTNNQTNPLPTYIQSHPMLDQWFGLDQLPLLSVFSGKVELGQGIQTALQQIACQELGITLDQIHWVAGNTFHSPNEWYTAGSQSIENGGASLRCALSHARWLFLNAAAKELGVDVQQIEIKAGIFSCPGKEKTVTYAELAPQIDIHIKVQSLPEAVASASQAKESIIGQSVPRKDLVDKLSTGAFIHDVVLPEMFHARMIRHSHAQSTIQSVDLEAIKALNGVEQVVHSGSFLAILGKNEAALVASLTKAHQCVQWKLPAFVERQRPIEEILTTLPSSDDIVFNRGESGTSVTKMSARYTRPFIAHASIGPACALAQMVDGHLTIWSHTQGSHLLRDQIAVGLRQDASTIDVIHLHGAGCYGHNSADDVAFDAAYITQQTGLTVRVQWTREEELSATPFGSASLMQIDAGLDQDGRIVSWQSEVWSPTHIARPGCWQGTINLLGAWMIDPPHPVDATQDVPLPNGGGLRNAVAIYDFAHQEIRHHMLPQVPVRTSALRSLGAYLNTYAIESFLDELAESIGQDPIALRLSYLSDPRSIAIIQRVAEMSNWSNRDQLPEGTALGIGFGRYKNFGAYCAVVVQVRVEEKIYVEKVWSTADAGRIINPDGLLNQIEGGIIQAISWTLKEQATWDDLNITSNTWDTYPILNFSEVPEVVVELLDQPNAPSLGGGEAAAGPTGAAIANALNAALGVRARHLPLSAERLAQLIAS</sequence>
<name>A0A1W1ZFR4_9BURK</name>
<dbReference type="InterPro" id="IPR052516">
    <property type="entry name" value="N-heterocyclic_Hydroxylase"/>
</dbReference>
<dbReference type="InterPro" id="IPR037165">
    <property type="entry name" value="AldOxase/xan_DH_Mopterin-bd_sf"/>
</dbReference>
<reference evidence="2 3" key="1">
    <citation type="submission" date="2017-04" db="EMBL/GenBank/DDBJ databases">
        <authorList>
            <person name="Afonso C.L."/>
            <person name="Miller P.J."/>
            <person name="Scott M.A."/>
            <person name="Spackman E."/>
            <person name="Goraichik I."/>
            <person name="Dimitrov K.M."/>
            <person name="Suarez D.L."/>
            <person name="Swayne D.E."/>
        </authorList>
    </citation>
    <scope>NUCLEOTIDE SEQUENCE [LARGE SCALE GENOMIC DNA]</scope>
    <source>
        <strain evidence="2 3">VK13</strain>
    </source>
</reference>
<proteinExistence type="predicted"/>
<accession>A0A1W1ZFR4</accession>
<dbReference type="PANTHER" id="PTHR47495">
    <property type="entry name" value="ALDEHYDE DEHYDROGENASE"/>
    <property type="match status" value="1"/>
</dbReference>